<protein>
    <submittedName>
        <fullName evidence="8">Putative undecaprenyl-phosphate alpha-N-acetylglucosaminyl 1-phosphate transferase</fullName>
        <ecNumber evidence="8">2.7.8.-</ecNumber>
    </submittedName>
</protein>
<dbReference type="GO" id="GO:0005886">
    <property type="term" value="C:plasma membrane"/>
    <property type="evidence" value="ECO:0007669"/>
    <property type="project" value="UniProtKB-SubCell"/>
</dbReference>
<reference evidence="8" key="1">
    <citation type="submission" date="2015-08" db="EMBL/GenBank/DDBJ databases">
        <authorList>
            <person name="Babu N.S."/>
            <person name="Beckwith C.J."/>
            <person name="Beseler K.G."/>
            <person name="Brison A."/>
            <person name="Carone J.V."/>
            <person name="Caskin T.P."/>
            <person name="Diamond M."/>
            <person name="Durham M.E."/>
            <person name="Foxe J.M."/>
            <person name="Go M."/>
            <person name="Henderson B.A."/>
            <person name="Jones I.B."/>
            <person name="McGettigan J.A."/>
            <person name="Micheletti S.J."/>
            <person name="Nasrallah M.E."/>
            <person name="Ortiz D."/>
            <person name="Piller C.R."/>
            <person name="Privatt S.R."/>
            <person name="Schneider S.L."/>
            <person name="Sharp S."/>
            <person name="Smith T.C."/>
            <person name="Stanton J.D."/>
            <person name="Ullery H.E."/>
            <person name="Wilson R.J."/>
            <person name="Serrano M.G."/>
            <person name="Buck G."/>
            <person name="Lee V."/>
            <person name="Wang Y."/>
            <person name="Carvalho R."/>
            <person name="Voegtly L."/>
            <person name="Shi R."/>
            <person name="Duckworth R."/>
            <person name="Johnson A."/>
            <person name="Loviza R."/>
            <person name="Walstead R."/>
            <person name="Shah Z."/>
            <person name="Kiflezghi M."/>
            <person name="Wade K."/>
            <person name="Ball S.L."/>
            <person name="Bradley K.W."/>
            <person name="Asai D.J."/>
            <person name="Bowman C.A."/>
            <person name="Russell D.A."/>
            <person name="Pope W.H."/>
            <person name="Jacobs-Sera D."/>
            <person name="Hendrix R.W."/>
            <person name="Hatfull G.F."/>
        </authorList>
    </citation>
    <scope>NUCLEOTIDE SEQUENCE</scope>
</reference>
<evidence type="ECO:0000313" key="8">
    <source>
        <dbReference type="EMBL" id="CUR55970.1"/>
    </source>
</evidence>
<dbReference type="GO" id="GO:0071555">
    <property type="term" value="P:cell wall organization"/>
    <property type="evidence" value="ECO:0007669"/>
    <property type="project" value="TreeGrafter"/>
</dbReference>
<dbReference type="AlphaFoldDB" id="A0A2P2C1T7"/>
<evidence type="ECO:0000256" key="2">
    <source>
        <dbReference type="ARBA" id="ARBA00022475"/>
    </source>
</evidence>
<dbReference type="EC" id="2.7.8.-" evidence="8"/>
<gene>
    <name evidence="8" type="ORF">NOCA2310093</name>
</gene>
<feature type="transmembrane region" description="Helical" evidence="7">
    <location>
        <begin position="76"/>
        <end position="97"/>
    </location>
</feature>
<keyword evidence="2" id="KW-1003">Cell membrane</keyword>
<name>A0A2P2C1T7_9ZZZZ</name>
<evidence type="ECO:0000256" key="6">
    <source>
        <dbReference type="ARBA" id="ARBA00023136"/>
    </source>
</evidence>
<feature type="transmembrane region" description="Helical" evidence="7">
    <location>
        <begin position="262"/>
        <end position="285"/>
    </location>
</feature>
<keyword evidence="4 7" id="KW-0812">Transmembrane</keyword>
<dbReference type="PANTHER" id="PTHR22926">
    <property type="entry name" value="PHOSPHO-N-ACETYLMURAMOYL-PENTAPEPTIDE-TRANSFERASE"/>
    <property type="match status" value="1"/>
</dbReference>
<keyword evidence="6 7" id="KW-0472">Membrane</keyword>
<organism evidence="8">
    <name type="scientific">metagenome</name>
    <dbReference type="NCBI Taxonomy" id="256318"/>
    <lineage>
        <taxon>unclassified sequences</taxon>
        <taxon>metagenomes</taxon>
    </lineage>
</organism>
<dbReference type="EMBL" id="CZKA01000025">
    <property type="protein sequence ID" value="CUR55970.1"/>
    <property type="molecule type" value="Genomic_DNA"/>
</dbReference>
<feature type="transmembrane region" description="Helical" evidence="7">
    <location>
        <begin position="343"/>
        <end position="363"/>
    </location>
</feature>
<feature type="transmembrane region" description="Helical" evidence="7">
    <location>
        <begin position="316"/>
        <end position="337"/>
    </location>
</feature>
<feature type="transmembrane region" description="Helical" evidence="7">
    <location>
        <begin position="231"/>
        <end position="250"/>
    </location>
</feature>
<feature type="transmembrane region" description="Helical" evidence="7">
    <location>
        <begin position="46"/>
        <end position="64"/>
    </location>
</feature>
<evidence type="ECO:0000256" key="4">
    <source>
        <dbReference type="ARBA" id="ARBA00022692"/>
    </source>
</evidence>
<evidence type="ECO:0000256" key="5">
    <source>
        <dbReference type="ARBA" id="ARBA00022989"/>
    </source>
</evidence>
<evidence type="ECO:0000256" key="3">
    <source>
        <dbReference type="ARBA" id="ARBA00022679"/>
    </source>
</evidence>
<evidence type="ECO:0000256" key="1">
    <source>
        <dbReference type="ARBA" id="ARBA00004651"/>
    </source>
</evidence>
<keyword evidence="3 8" id="KW-0808">Transferase</keyword>
<proteinExistence type="predicted"/>
<dbReference type="Pfam" id="PF00953">
    <property type="entry name" value="Glycos_transf_4"/>
    <property type="match status" value="1"/>
</dbReference>
<keyword evidence="5 7" id="KW-1133">Transmembrane helix</keyword>
<dbReference type="InterPro" id="IPR000715">
    <property type="entry name" value="Glycosyl_transferase_4"/>
</dbReference>
<dbReference type="GO" id="GO:0009103">
    <property type="term" value="P:lipopolysaccharide biosynthetic process"/>
    <property type="evidence" value="ECO:0007669"/>
    <property type="project" value="TreeGrafter"/>
</dbReference>
<evidence type="ECO:0000256" key="7">
    <source>
        <dbReference type="SAM" id="Phobius"/>
    </source>
</evidence>
<comment type="subcellular location">
    <subcellularLocation>
        <location evidence="1">Cell membrane</location>
        <topology evidence="1">Multi-pass membrane protein</topology>
    </subcellularLocation>
</comment>
<accession>A0A2P2C1T7</accession>
<feature type="transmembrane region" description="Helical" evidence="7">
    <location>
        <begin position="197"/>
        <end position="219"/>
    </location>
</feature>
<dbReference type="GO" id="GO:0016780">
    <property type="term" value="F:phosphotransferase activity, for other substituted phosphate groups"/>
    <property type="evidence" value="ECO:0007669"/>
    <property type="project" value="InterPro"/>
</dbReference>
<dbReference type="PANTHER" id="PTHR22926:SF3">
    <property type="entry name" value="UNDECAPRENYL-PHOSPHATE ALPHA-N-ACETYLGLUCOSAMINYL 1-PHOSPHATE TRANSFERASE"/>
    <property type="match status" value="1"/>
</dbReference>
<dbReference type="GO" id="GO:0044038">
    <property type="term" value="P:cell wall macromolecule biosynthetic process"/>
    <property type="evidence" value="ECO:0007669"/>
    <property type="project" value="TreeGrafter"/>
</dbReference>
<feature type="transmembrane region" description="Helical" evidence="7">
    <location>
        <begin position="143"/>
        <end position="160"/>
    </location>
</feature>
<feature type="transmembrane region" description="Helical" evidence="7">
    <location>
        <begin position="167"/>
        <end position="185"/>
    </location>
</feature>
<sequence length="374" mass="39835">MREYILVFLVASSVTYLLTVIAREIALRTGAVAQVRDRDVHAVPIPYFGGPAMLGGLWAAFLVAHELPFLSRANDLVFHDIRVVLIAGSMICAVGVVDDLIELDALTKLGGQVLAAAFLVLNNVQYSNWPQPGGGSLVLVPEQAALLTVFVVVATVNAVNMVDGLDGLATGVVGIGAVAFFAFAYELFSNNGLSLSISSAVLCVALAGACAGFLPHNVYPARLFMGDSGSMLIGLVLSGGAIALTGQIDVRDLTEGASLLPTLLPIILPISILIVPLADLVLAVVRRTRAGRSPFAPDKQHLHHRLLEIGHSHRRAVIIMWMWAAMIGFGTVFASLYSGRLMWLVMAIGLLVTLAVTFVLPRLRSIHPLPLRQD</sequence>
<dbReference type="CDD" id="cd06853">
    <property type="entry name" value="GT_WecA_like"/>
    <property type="match status" value="1"/>
</dbReference>